<evidence type="ECO:0000313" key="4">
    <source>
        <dbReference type="Proteomes" id="UP001140206"/>
    </source>
</evidence>
<protein>
    <submittedName>
        <fullName evidence="3">F-box family protein</fullName>
    </submittedName>
</protein>
<dbReference type="InterPro" id="IPR001810">
    <property type="entry name" value="F-box_dom"/>
</dbReference>
<dbReference type="PANTHER" id="PTHR33110">
    <property type="entry name" value="F-BOX/KELCH-REPEAT PROTEIN-RELATED"/>
    <property type="match status" value="1"/>
</dbReference>
<feature type="domain" description="KIB1-4 beta-propeller" evidence="2">
    <location>
        <begin position="63"/>
        <end position="263"/>
    </location>
</feature>
<dbReference type="Proteomes" id="UP001140206">
    <property type="component" value="Chromosome 2"/>
</dbReference>
<proteinExistence type="predicted"/>
<dbReference type="InterPro" id="IPR005174">
    <property type="entry name" value="KIB1-4_b-propeller"/>
</dbReference>
<evidence type="ECO:0000259" key="2">
    <source>
        <dbReference type="Pfam" id="PF03478"/>
    </source>
</evidence>
<reference evidence="3" key="1">
    <citation type="submission" date="2022-08" db="EMBL/GenBank/DDBJ databases">
        <authorList>
            <person name="Marques A."/>
        </authorList>
    </citation>
    <scope>NUCLEOTIDE SEQUENCE</scope>
    <source>
        <strain evidence="3">RhyPub2mFocal</strain>
        <tissue evidence="3">Leaves</tissue>
    </source>
</reference>
<accession>A0AAV8F3S2</accession>
<dbReference type="InterPro" id="IPR036047">
    <property type="entry name" value="F-box-like_dom_sf"/>
</dbReference>
<evidence type="ECO:0000259" key="1">
    <source>
        <dbReference type="Pfam" id="PF00646"/>
    </source>
</evidence>
<dbReference type="AlphaFoldDB" id="A0AAV8F3S2"/>
<dbReference type="SUPFAM" id="SSF81383">
    <property type="entry name" value="F-box domain"/>
    <property type="match status" value="1"/>
</dbReference>
<keyword evidence="4" id="KW-1185">Reference proteome</keyword>
<dbReference type="Pfam" id="PF03478">
    <property type="entry name" value="Beta-prop_KIB1-4"/>
    <property type="match status" value="1"/>
</dbReference>
<comment type="caution">
    <text evidence="3">The sequence shown here is derived from an EMBL/GenBank/DDBJ whole genome shotgun (WGS) entry which is preliminary data.</text>
</comment>
<feature type="domain" description="F-box" evidence="1">
    <location>
        <begin position="3"/>
        <end position="42"/>
    </location>
</feature>
<evidence type="ECO:0000313" key="3">
    <source>
        <dbReference type="EMBL" id="KAJ4786270.1"/>
    </source>
</evidence>
<gene>
    <name evidence="3" type="ORF">LUZ62_037516</name>
</gene>
<dbReference type="EMBL" id="JAMFTS010000002">
    <property type="protein sequence ID" value="KAJ4786270.1"/>
    <property type="molecule type" value="Genomic_DNA"/>
</dbReference>
<organism evidence="3 4">
    <name type="scientific">Rhynchospora pubera</name>
    <dbReference type="NCBI Taxonomy" id="906938"/>
    <lineage>
        <taxon>Eukaryota</taxon>
        <taxon>Viridiplantae</taxon>
        <taxon>Streptophyta</taxon>
        <taxon>Embryophyta</taxon>
        <taxon>Tracheophyta</taxon>
        <taxon>Spermatophyta</taxon>
        <taxon>Magnoliopsida</taxon>
        <taxon>Liliopsida</taxon>
        <taxon>Poales</taxon>
        <taxon>Cyperaceae</taxon>
        <taxon>Cyperoideae</taxon>
        <taxon>Rhynchosporeae</taxon>
        <taxon>Rhynchospora</taxon>
    </lineage>
</organism>
<sequence length="341" mass="39542">MDWSKLLPELLDVILGKLTEFTDHLRFRCVCRSWLSAAKSHRMPRSLPWLYLPQNPTTTILRFYSFSENKVYKIPFPEAQDSETEVVGSASGFMLIVGHGENPKALMTNPFTGTKVHLPYSTNHAQDIQWDYSGSIVVANHECYNGGVYCRPGDRSWPGVDALADCWIHRIVYKAGSFYVLDDNTPVFYVLDDKMLNLTRIIQIPQYDPKNCQLFVSPDEILLSTHYYSHQKKLDLLCFNLNSSLQESSWTKVTDLGNYALFYYETYGMYWDYKFNFLFEARQHTGLRNTIISYRLSPFHKDTMTCYIDAHNLTATNELTDAKCFYPSYTPFWVPPNFDTA</sequence>
<name>A0AAV8F3S2_9POAL</name>
<dbReference type="Gene3D" id="1.20.1280.50">
    <property type="match status" value="1"/>
</dbReference>
<dbReference type="Pfam" id="PF00646">
    <property type="entry name" value="F-box"/>
    <property type="match status" value="1"/>
</dbReference>